<dbReference type="PANTHER" id="PTHR47706">
    <property type="entry name" value="NMRA-LIKE FAMILY PROTEIN"/>
    <property type="match status" value="1"/>
</dbReference>
<dbReference type="Pfam" id="PF05368">
    <property type="entry name" value="NmrA"/>
    <property type="match status" value="1"/>
</dbReference>
<evidence type="ECO:0000313" key="5">
    <source>
        <dbReference type="EMBL" id="KAL2830613.1"/>
    </source>
</evidence>
<gene>
    <name evidence="5" type="ORF">BDW59DRAFT_141196</name>
</gene>
<feature type="domain" description="NmrA-like" evidence="4">
    <location>
        <begin position="4"/>
        <end position="261"/>
    </location>
</feature>
<keyword evidence="2" id="KW-0521">NADP</keyword>
<evidence type="ECO:0000313" key="6">
    <source>
        <dbReference type="Proteomes" id="UP001610335"/>
    </source>
</evidence>
<dbReference type="InterPro" id="IPR051609">
    <property type="entry name" value="NmrA/Isoflavone_reductase-like"/>
</dbReference>
<accession>A0ABR4IS54</accession>
<name>A0ABR4IS54_9EURO</name>
<proteinExistence type="inferred from homology"/>
<dbReference type="Gene3D" id="3.90.25.10">
    <property type="entry name" value="UDP-galactose 4-epimerase, domain 1"/>
    <property type="match status" value="1"/>
</dbReference>
<sequence>MAIIAIAGGTGGVGRTIVDVLTRESKHEVVVLTRKTRENDPILNRAKQVEVDYANITSLSQTLEKYKIHTIVSTIALYSDETSASQLNLIKAAEEAGSTERFIPSEYSFIQTEDLLPLDPSIKYFLDAANLLKTTNLQSTRVIPGFFMDYWGMPHVASNLQHITFGVDMASCQAVIPGDGNDVIGMTYTCDMAIFIARLLEVQEWEEFSVVVGDEVTYNQLVRIGEEVRGGKFKVVYDSVDKVKEGAVTVPPMPDGIGYSREELVEVTALVNRLIIGKVFNFPAGIRSSARFPDLQLVKVRDLVAKAWEGKE</sequence>
<keyword evidence="3" id="KW-0560">Oxidoreductase</keyword>
<reference evidence="5 6" key="1">
    <citation type="submission" date="2024-07" db="EMBL/GenBank/DDBJ databases">
        <title>Section-level genome sequencing and comparative genomics of Aspergillus sections Usti and Cavernicolus.</title>
        <authorList>
            <consortium name="Lawrence Berkeley National Laboratory"/>
            <person name="Nybo J.L."/>
            <person name="Vesth T.C."/>
            <person name="Theobald S."/>
            <person name="Frisvad J.C."/>
            <person name="Larsen T.O."/>
            <person name="Kjaerboelling I."/>
            <person name="Rothschild-Mancinelli K."/>
            <person name="Lyhne E.K."/>
            <person name="Kogle M.E."/>
            <person name="Barry K."/>
            <person name="Clum A."/>
            <person name="Na H."/>
            <person name="Ledsgaard L."/>
            <person name="Lin J."/>
            <person name="Lipzen A."/>
            <person name="Kuo A."/>
            <person name="Riley R."/>
            <person name="Mondo S."/>
            <person name="LaButti K."/>
            <person name="Haridas S."/>
            <person name="Pangalinan J."/>
            <person name="Salamov A.A."/>
            <person name="Simmons B.A."/>
            <person name="Magnuson J.K."/>
            <person name="Chen J."/>
            <person name="Drula E."/>
            <person name="Henrissat B."/>
            <person name="Wiebenga A."/>
            <person name="Lubbers R.J."/>
            <person name="Gomes A.C."/>
            <person name="Makela M.R."/>
            <person name="Stajich J."/>
            <person name="Grigoriev I.V."/>
            <person name="Mortensen U.H."/>
            <person name="De vries R.P."/>
            <person name="Baker S.E."/>
            <person name="Andersen M.R."/>
        </authorList>
    </citation>
    <scope>NUCLEOTIDE SEQUENCE [LARGE SCALE GENOMIC DNA]</scope>
    <source>
        <strain evidence="5 6">CBS 600.67</strain>
    </source>
</reference>
<protein>
    <recommendedName>
        <fullName evidence="4">NmrA-like domain-containing protein</fullName>
    </recommendedName>
</protein>
<comment type="caution">
    <text evidence="5">The sequence shown here is derived from an EMBL/GenBank/DDBJ whole genome shotgun (WGS) entry which is preliminary data.</text>
</comment>
<comment type="similarity">
    <text evidence="1">Belongs to the NmrA-type oxidoreductase family. Isoflavone reductase subfamily.</text>
</comment>
<organism evidence="5 6">
    <name type="scientific">Aspergillus cavernicola</name>
    <dbReference type="NCBI Taxonomy" id="176166"/>
    <lineage>
        <taxon>Eukaryota</taxon>
        <taxon>Fungi</taxon>
        <taxon>Dikarya</taxon>
        <taxon>Ascomycota</taxon>
        <taxon>Pezizomycotina</taxon>
        <taxon>Eurotiomycetes</taxon>
        <taxon>Eurotiomycetidae</taxon>
        <taxon>Eurotiales</taxon>
        <taxon>Aspergillaceae</taxon>
        <taxon>Aspergillus</taxon>
        <taxon>Aspergillus subgen. Nidulantes</taxon>
    </lineage>
</organism>
<dbReference type="Proteomes" id="UP001610335">
    <property type="component" value="Unassembled WGS sequence"/>
</dbReference>
<dbReference type="InterPro" id="IPR036291">
    <property type="entry name" value="NAD(P)-bd_dom_sf"/>
</dbReference>
<dbReference type="SUPFAM" id="SSF51735">
    <property type="entry name" value="NAD(P)-binding Rossmann-fold domains"/>
    <property type="match status" value="1"/>
</dbReference>
<dbReference type="Gene3D" id="3.40.50.720">
    <property type="entry name" value="NAD(P)-binding Rossmann-like Domain"/>
    <property type="match status" value="1"/>
</dbReference>
<dbReference type="EMBL" id="JBFXLS010000012">
    <property type="protein sequence ID" value="KAL2830613.1"/>
    <property type="molecule type" value="Genomic_DNA"/>
</dbReference>
<evidence type="ECO:0000259" key="4">
    <source>
        <dbReference type="Pfam" id="PF05368"/>
    </source>
</evidence>
<keyword evidence="6" id="KW-1185">Reference proteome</keyword>
<dbReference type="PANTHER" id="PTHR47706:SF4">
    <property type="entry name" value="NMRA-LIKE DOMAIN-CONTAINING PROTEIN"/>
    <property type="match status" value="1"/>
</dbReference>
<dbReference type="InterPro" id="IPR008030">
    <property type="entry name" value="NmrA-like"/>
</dbReference>
<evidence type="ECO:0000256" key="2">
    <source>
        <dbReference type="ARBA" id="ARBA00022857"/>
    </source>
</evidence>
<evidence type="ECO:0000256" key="3">
    <source>
        <dbReference type="ARBA" id="ARBA00023002"/>
    </source>
</evidence>
<evidence type="ECO:0000256" key="1">
    <source>
        <dbReference type="ARBA" id="ARBA00005725"/>
    </source>
</evidence>